<dbReference type="EMBL" id="CVQH01023750">
    <property type="protein sequence ID" value="CRK35914.1"/>
    <property type="molecule type" value="Genomic_DNA"/>
</dbReference>
<dbReference type="Pfam" id="PF00026">
    <property type="entry name" value="Asp"/>
    <property type="match status" value="1"/>
</dbReference>
<evidence type="ECO:0000313" key="5">
    <source>
        <dbReference type="Proteomes" id="UP000044602"/>
    </source>
</evidence>
<feature type="region of interest" description="Disordered" evidence="1">
    <location>
        <begin position="595"/>
        <end position="625"/>
    </location>
</feature>
<protein>
    <recommendedName>
        <fullName evidence="3">Peptidase A1 domain-containing protein</fullName>
    </recommendedName>
</protein>
<dbReference type="SUPFAM" id="SSF50630">
    <property type="entry name" value="Acid proteases"/>
    <property type="match status" value="1"/>
</dbReference>
<feature type="signal peptide" evidence="2">
    <location>
        <begin position="1"/>
        <end position="18"/>
    </location>
</feature>
<sequence length="625" mass="66654">MESILVLLFAVVNSHGLASLLQERQEFTQPNGLVKLLLQTRHATKSGGEVEHEGKLSLPPSVDTFNPQPGDPSHMVKHNVSDNCTTEIFGLYNPAASESMINTSLSFSFFETPAKIFGTAINEMIVFAGYSYDVLLCLNQNMYYEQSPVGVFGLGQEIPGAFRFGILDRLVQTGQIDSRPGTGNPRQVHKIITGDAGNVKDLTAHAGSLTLGGIDVGKYYGPMNHVHLLEDPTHQHSTSYCVSLAKLQILVSDSDSMVALANDDRQACFNTRNRLTRFPAEAFDVIIGIFDPYSLPKAGRDGEVLYSLPCSFDGAEYIRFGFGGAGDLSAFDIDVAIEDLILDPVADAESQGACLFGISRGDAGTDFILGETFLAAVTAVFDVDTKAVYLAPYADCGTDLVVWGPNTIDEWAYGSCEPPLDDPTGWQSTDFGSSTASPSDVAIPTIALPSIAVSSGDSWNTLSDATYGFSSTSSAFLKTSVSHDNLTTTITVRRTRSITVSEAPDSSTEDPYLRATASSPDCESFSIIIDSISRPGETLPSAIDSRSVGSQPSSTTFFHAEPSLLVPPILQDSEAAFETNAPGIIRTGLVIASSSTKLAGPGAGGDKDDRLRPDVSPAVEGEEFR</sequence>
<dbReference type="Proteomes" id="UP000044602">
    <property type="component" value="Unassembled WGS sequence"/>
</dbReference>
<dbReference type="InterPro" id="IPR033121">
    <property type="entry name" value="PEPTIDASE_A1"/>
</dbReference>
<dbReference type="InterPro" id="IPR021109">
    <property type="entry name" value="Peptidase_aspartic_dom_sf"/>
</dbReference>
<evidence type="ECO:0000313" key="4">
    <source>
        <dbReference type="EMBL" id="CRK35914.1"/>
    </source>
</evidence>
<dbReference type="PROSITE" id="PS51767">
    <property type="entry name" value="PEPTIDASE_A1"/>
    <property type="match status" value="1"/>
</dbReference>
<name>A0A0G4MP09_VERLO</name>
<evidence type="ECO:0000256" key="2">
    <source>
        <dbReference type="SAM" id="SignalP"/>
    </source>
</evidence>
<feature type="chain" id="PRO_5002567275" description="Peptidase A1 domain-containing protein" evidence="2">
    <location>
        <begin position="19"/>
        <end position="625"/>
    </location>
</feature>
<accession>A0A0G4MP09</accession>
<keyword evidence="5" id="KW-1185">Reference proteome</keyword>
<dbReference type="STRING" id="100787.A0A0G4MP09"/>
<organism evidence="4 5">
    <name type="scientific">Verticillium longisporum</name>
    <name type="common">Verticillium dahliae var. longisporum</name>
    <dbReference type="NCBI Taxonomy" id="100787"/>
    <lineage>
        <taxon>Eukaryota</taxon>
        <taxon>Fungi</taxon>
        <taxon>Dikarya</taxon>
        <taxon>Ascomycota</taxon>
        <taxon>Pezizomycotina</taxon>
        <taxon>Sordariomycetes</taxon>
        <taxon>Hypocreomycetidae</taxon>
        <taxon>Glomerellales</taxon>
        <taxon>Plectosphaerellaceae</taxon>
        <taxon>Verticillium</taxon>
    </lineage>
</organism>
<proteinExistence type="predicted"/>
<gene>
    <name evidence="4" type="ORF">BN1708_006837</name>
</gene>
<keyword evidence="2" id="KW-0732">Signal</keyword>
<reference evidence="4 5" key="1">
    <citation type="submission" date="2015-05" db="EMBL/GenBank/DDBJ databases">
        <authorList>
            <person name="Wang D.B."/>
            <person name="Wang M."/>
        </authorList>
    </citation>
    <scope>NUCLEOTIDE SEQUENCE [LARGE SCALE GENOMIC DNA]</scope>
    <source>
        <strain evidence="4">VL1</strain>
    </source>
</reference>
<dbReference type="Gene3D" id="2.40.70.10">
    <property type="entry name" value="Acid Proteases"/>
    <property type="match status" value="2"/>
</dbReference>
<feature type="domain" description="Peptidase A1" evidence="3">
    <location>
        <begin position="1"/>
        <end position="391"/>
    </location>
</feature>
<evidence type="ECO:0000259" key="3">
    <source>
        <dbReference type="PROSITE" id="PS51767"/>
    </source>
</evidence>
<evidence type="ECO:0000256" key="1">
    <source>
        <dbReference type="SAM" id="MobiDB-lite"/>
    </source>
</evidence>
<dbReference type="AlphaFoldDB" id="A0A0G4MP09"/>